<dbReference type="CDD" id="cd02023">
    <property type="entry name" value="UMPK"/>
    <property type="match status" value="1"/>
</dbReference>
<comment type="pathway">
    <text evidence="1">Pyrimidine metabolism; UMP biosynthesis via salvage pathway; UMP from uridine: step 1/1.</text>
</comment>
<evidence type="ECO:0000313" key="7">
    <source>
        <dbReference type="EMBL" id="HIQ81735.1"/>
    </source>
</evidence>
<dbReference type="SUPFAM" id="SSF52540">
    <property type="entry name" value="P-loop containing nucleoside triphosphate hydrolases"/>
    <property type="match status" value="1"/>
</dbReference>
<dbReference type="InterPro" id="IPR006083">
    <property type="entry name" value="PRK/URK"/>
</dbReference>
<keyword evidence="4" id="KW-0547">Nucleotide-binding</keyword>
<dbReference type="Pfam" id="PF00485">
    <property type="entry name" value="PRK"/>
    <property type="match status" value="1"/>
</dbReference>
<evidence type="ECO:0000256" key="5">
    <source>
        <dbReference type="ARBA" id="ARBA00022777"/>
    </source>
</evidence>
<evidence type="ECO:0000256" key="4">
    <source>
        <dbReference type="ARBA" id="ARBA00022741"/>
    </source>
</evidence>
<dbReference type="PANTHER" id="PTHR10285">
    <property type="entry name" value="URIDINE KINASE"/>
    <property type="match status" value="1"/>
</dbReference>
<dbReference type="GO" id="GO:0005524">
    <property type="term" value="F:ATP binding"/>
    <property type="evidence" value="ECO:0007669"/>
    <property type="project" value="InterPro"/>
</dbReference>
<feature type="domain" description="Phosphoribulokinase/uridine kinase" evidence="6">
    <location>
        <begin position="3"/>
        <end position="185"/>
    </location>
</feature>
<evidence type="ECO:0000256" key="2">
    <source>
        <dbReference type="ARBA" id="ARBA00012137"/>
    </source>
</evidence>
<dbReference type="NCBIfam" id="NF004018">
    <property type="entry name" value="PRK05480.1"/>
    <property type="match status" value="1"/>
</dbReference>
<protein>
    <recommendedName>
        <fullName evidence="2">uridine/cytidine kinase</fullName>
        <ecNumber evidence="2">2.7.1.48</ecNumber>
    </recommendedName>
</protein>
<reference evidence="7" key="1">
    <citation type="submission" date="2020-10" db="EMBL/GenBank/DDBJ databases">
        <authorList>
            <person name="Gilroy R."/>
        </authorList>
    </citation>
    <scope>NUCLEOTIDE SEQUENCE</scope>
    <source>
        <strain evidence="7">ChiSjej6B24-2974</strain>
    </source>
</reference>
<evidence type="ECO:0000256" key="1">
    <source>
        <dbReference type="ARBA" id="ARBA00004690"/>
    </source>
</evidence>
<dbReference type="AlphaFoldDB" id="A0A9D0ZJK9"/>
<organism evidence="7 8">
    <name type="scientific">Candidatus Pullichristensenella stercorigallinarum</name>
    <dbReference type="NCBI Taxonomy" id="2840909"/>
    <lineage>
        <taxon>Bacteria</taxon>
        <taxon>Bacillati</taxon>
        <taxon>Bacillota</taxon>
        <taxon>Clostridia</taxon>
        <taxon>Candidatus Pullichristensenella</taxon>
    </lineage>
</organism>
<dbReference type="InterPro" id="IPR000764">
    <property type="entry name" value="Uridine_kinase-like"/>
</dbReference>
<evidence type="ECO:0000256" key="3">
    <source>
        <dbReference type="ARBA" id="ARBA00022679"/>
    </source>
</evidence>
<keyword evidence="3 7" id="KW-0808">Transferase</keyword>
<evidence type="ECO:0000313" key="8">
    <source>
        <dbReference type="Proteomes" id="UP000824260"/>
    </source>
</evidence>
<sequence length="205" mass="23799">MLLIGICGASGSGKSTLADELARKLRKPCVLLKQDSYYKDHPDMDFSQRERINYDEPEAFEHDQLRADLEALRAGRPITKKSYDYRQHRRCDSDELIYPADVALLEGIHVFYDPAVRDLLDFKIFIQVDPDICLLRRVQRDIVERARHVDSVARQYLETVKPMFERYIRNYVEYADLIVARGGKNARIVDILAFYINSGMVQPEA</sequence>
<comment type="caution">
    <text evidence="7">The sequence shown here is derived from an EMBL/GenBank/DDBJ whole genome shotgun (WGS) entry which is preliminary data.</text>
</comment>
<proteinExistence type="predicted"/>
<dbReference type="EMBL" id="DVFZ01000014">
    <property type="protein sequence ID" value="HIQ81735.1"/>
    <property type="molecule type" value="Genomic_DNA"/>
</dbReference>
<dbReference type="PRINTS" id="PR00988">
    <property type="entry name" value="URIDINKINASE"/>
</dbReference>
<gene>
    <name evidence="7" type="primary">udk</name>
    <name evidence="7" type="ORF">IAA52_01395</name>
</gene>
<name>A0A9D0ZJK9_9FIRM</name>
<evidence type="ECO:0000259" key="6">
    <source>
        <dbReference type="Pfam" id="PF00485"/>
    </source>
</evidence>
<dbReference type="Proteomes" id="UP000824260">
    <property type="component" value="Unassembled WGS sequence"/>
</dbReference>
<reference evidence="7" key="2">
    <citation type="journal article" date="2021" name="PeerJ">
        <title>Extensive microbial diversity within the chicken gut microbiome revealed by metagenomics and culture.</title>
        <authorList>
            <person name="Gilroy R."/>
            <person name="Ravi A."/>
            <person name="Getino M."/>
            <person name="Pursley I."/>
            <person name="Horton D.L."/>
            <person name="Alikhan N.F."/>
            <person name="Baker D."/>
            <person name="Gharbi K."/>
            <person name="Hall N."/>
            <person name="Watson M."/>
            <person name="Adriaenssens E.M."/>
            <person name="Foster-Nyarko E."/>
            <person name="Jarju S."/>
            <person name="Secka A."/>
            <person name="Antonio M."/>
            <person name="Oren A."/>
            <person name="Chaudhuri R.R."/>
            <person name="La Ragione R."/>
            <person name="Hildebrand F."/>
            <person name="Pallen M.J."/>
        </authorList>
    </citation>
    <scope>NUCLEOTIDE SEQUENCE</scope>
    <source>
        <strain evidence="7">ChiSjej6B24-2974</strain>
    </source>
</reference>
<dbReference type="GO" id="GO:0004849">
    <property type="term" value="F:uridine kinase activity"/>
    <property type="evidence" value="ECO:0007669"/>
    <property type="project" value="UniProtKB-EC"/>
</dbReference>
<dbReference type="InterPro" id="IPR027417">
    <property type="entry name" value="P-loop_NTPase"/>
</dbReference>
<accession>A0A9D0ZJK9</accession>
<dbReference type="EC" id="2.7.1.48" evidence="2"/>
<keyword evidence="5 7" id="KW-0418">Kinase</keyword>
<dbReference type="Gene3D" id="3.40.50.300">
    <property type="entry name" value="P-loop containing nucleotide triphosphate hydrolases"/>
    <property type="match status" value="1"/>
</dbReference>